<dbReference type="AlphaFoldDB" id="A0A5K3G2X2"/>
<dbReference type="Gene3D" id="3.30.420.40">
    <property type="match status" value="1"/>
</dbReference>
<organism evidence="1">
    <name type="scientific">Mesocestoides corti</name>
    <name type="common">Flatworm</name>
    <dbReference type="NCBI Taxonomy" id="53468"/>
    <lineage>
        <taxon>Eukaryota</taxon>
        <taxon>Metazoa</taxon>
        <taxon>Spiralia</taxon>
        <taxon>Lophotrochozoa</taxon>
        <taxon>Platyhelminthes</taxon>
        <taxon>Cestoda</taxon>
        <taxon>Eucestoda</taxon>
        <taxon>Cyclophyllidea</taxon>
        <taxon>Mesocestoididae</taxon>
        <taxon>Mesocestoides</taxon>
    </lineage>
</organism>
<dbReference type="SUPFAM" id="SSF53067">
    <property type="entry name" value="Actin-like ATPase domain"/>
    <property type="match status" value="1"/>
</dbReference>
<dbReference type="InterPro" id="IPR043129">
    <property type="entry name" value="ATPase_NBD"/>
</dbReference>
<protein>
    <submittedName>
        <fullName evidence="1">Transcriptional regulator</fullName>
    </submittedName>
</protein>
<proteinExistence type="predicted"/>
<sequence>MVFLGGSILARLMQGGSANCWVTKKEWAEQGERVLARMDAAQ</sequence>
<dbReference type="WBParaSite" id="MCU_014829-RA">
    <property type="protein sequence ID" value="MCU_014829-RA"/>
    <property type="gene ID" value="MCU_014829"/>
</dbReference>
<reference evidence="1" key="1">
    <citation type="submission" date="2019-11" db="UniProtKB">
        <authorList>
            <consortium name="WormBaseParasite"/>
        </authorList>
    </citation>
    <scope>IDENTIFICATION</scope>
</reference>
<accession>A0A5K3G2X2</accession>
<name>A0A5K3G2X2_MESCO</name>
<evidence type="ECO:0000313" key="1">
    <source>
        <dbReference type="WBParaSite" id="MCU_014829-RA"/>
    </source>
</evidence>